<comment type="similarity">
    <text evidence="1">Belongs to the PP1 inhibitor family.</text>
</comment>
<evidence type="ECO:0000256" key="1">
    <source>
        <dbReference type="ARBA" id="ARBA00005483"/>
    </source>
</evidence>
<dbReference type="GO" id="GO:0005737">
    <property type="term" value="C:cytoplasm"/>
    <property type="evidence" value="ECO:0007669"/>
    <property type="project" value="InterPro"/>
</dbReference>
<dbReference type="PANTHER" id="PTHR16188">
    <property type="entry name" value="PROTEIN PHOSPHATASE 1 INHIBITOR POTENTIATED BY PROTEIN KINASE C"/>
    <property type="match status" value="1"/>
</dbReference>
<evidence type="ECO:0000256" key="2">
    <source>
        <dbReference type="ARBA" id="ARBA00022553"/>
    </source>
</evidence>
<evidence type="ECO:0000313" key="6">
    <source>
        <dbReference type="Proteomes" id="UP000759131"/>
    </source>
</evidence>
<dbReference type="Gene3D" id="1.10.150.220">
    <property type="entry name" value="CPI-17"/>
    <property type="match status" value="2"/>
</dbReference>
<dbReference type="GO" id="GO:0004865">
    <property type="term" value="F:protein serine/threonine phosphatase inhibitor activity"/>
    <property type="evidence" value="ECO:0007669"/>
    <property type="project" value="TreeGrafter"/>
</dbReference>
<organism evidence="5">
    <name type="scientific">Medioppia subpectinata</name>
    <dbReference type="NCBI Taxonomy" id="1979941"/>
    <lineage>
        <taxon>Eukaryota</taxon>
        <taxon>Metazoa</taxon>
        <taxon>Ecdysozoa</taxon>
        <taxon>Arthropoda</taxon>
        <taxon>Chelicerata</taxon>
        <taxon>Arachnida</taxon>
        <taxon>Acari</taxon>
        <taxon>Acariformes</taxon>
        <taxon>Sarcoptiformes</taxon>
        <taxon>Oribatida</taxon>
        <taxon>Brachypylina</taxon>
        <taxon>Oppioidea</taxon>
        <taxon>Oppiidae</taxon>
        <taxon>Medioppia</taxon>
    </lineage>
</organism>
<feature type="region of interest" description="Disordered" evidence="4">
    <location>
        <begin position="1"/>
        <end position="45"/>
    </location>
</feature>
<keyword evidence="2" id="KW-0597">Phosphoprotein</keyword>
<dbReference type="InterPro" id="IPR008025">
    <property type="entry name" value="CPI-17"/>
</dbReference>
<reference evidence="5" key="1">
    <citation type="submission" date="2020-11" db="EMBL/GenBank/DDBJ databases">
        <authorList>
            <person name="Tran Van P."/>
        </authorList>
    </citation>
    <scope>NUCLEOTIDE SEQUENCE</scope>
</reference>
<dbReference type="InterPro" id="IPR036658">
    <property type="entry name" value="CPI-17_sf"/>
</dbReference>
<dbReference type="Proteomes" id="UP000759131">
    <property type="component" value="Unassembled WGS sequence"/>
</dbReference>
<dbReference type="OrthoDB" id="8193882at2759"/>
<evidence type="ECO:0000313" key="5">
    <source>
        <dbReference type="EMBL" id="CAD7634323.1"/>
    </source>
</evidence>
<dbReference type="Pfam" id="PF05361">
    <property type="entry name" value="PP1_inhibitor"/>
    <property type="match status" value="1"/>
</dbReference>
<dbReference type="EMBL" id="CAJPIZ010014408">
    <property type="protein sequence ID" value="CAG2114753.1"/>
    <property type="molecule type" value="Genomic_DNA"/>
</dbReference>
<gene>
    <name evidence="5" type="ORF">OSB1V03_LOCUS14719</name>
</gene>
<protein>
    <submittedName>
        <fullName evidence="5">Uncharacterized protein</fullName>
    </submittedName>
</protein>
<dbReference type="AlphaFoldDB" id="A0A7R9L5B5"/>
<accession>A0A7R9L5B5</accession>
<keyword evidence="6" id="KW-1185">Reference proteome</keyword>
<dbReference type="PANTHER" id="PTHR16188:SF14">
    <property type="entry name" value="GEO07393P1"/>
    <property type="match status" value="1"/>
</dbReference>
<proteinExistence type="inferred from homology"/>
<sequence>MEYSMPTSGSQFATKRSPLQPMPKPTSNKEGPPKGLLHVNFSSEKSEISDRKKKYLTAKYGQHQMNLIKKRLRVETWMYDQLQALYNISDDSNDIEIDLDELLDVEEDLGRKEWLRDDSNDIEIDLDELLDVEEDLGRKEWLRSKLIDAKQSKDIVEMFIVELLEKAKTL</sequence>
<feature type="compositionally biased region" description="Polar residues" evidence="4">
    <location>
        <begin position="1"/>
        <end position="14"/>
    </location>
</feature>
<keyword evidence="3" id="KW-0650">Protein phosphatase inhibitor</keyword>
<evidence type="ECO:0000256" key="4">
    <source>
        <dbReference type="SAM" id="MobiDB-lite"/>
    </source>
</evidence>
<dbReference type="SUPFAM" id="SSF81790">
    <property type="entry name" value="Myosin phosphatase inhibitor 17kDa protein, CPI-17"/>
    <property type="match status" value="2"/>
</dbReference>
<name>A0A7R9L5B5_9ACAR</name>
<evidence type="ECO:0000256" key="3">
    <source>
        <dbReference type="ARBA" id="ARBA00023272"/>
    </source>
</evidence>
<dbReference type="EMBL" id="OC868983">
    <property type="protein sequence ID" value="CAD7634323.1"/>
    <property type="molecule type" value="Genomic_DNA"/>
</dbReference>